<sequence>MHPEEPCYMEMAHGLRAEIYELSTCLIIEVPKQNQKTRPEARPEARPERSGRRLLGQNVCHLPTFVAFA</sequence>
<feature type="region of interest" description="Disordered" evidence="1">
    <location>
        <begin position="33"/>
        <end position="53"/>
    </location>
</feature>
<dbReference type="KEGG" id="clus:A9F13_15g01518"/>
<dbReference type="AlphaFoldDB" id="A0AA91PY87"/>
<reference evidence="2 3" key="1">
    <citation type="submission" date="2017-04" db="EMBL/GenBank/DDBJ databases">
        <title>Draft genome of the yeast Clavispora lusitaniae type strain CBS 6936.</title>
        <authorList>
            <person name="Durrens P."/>
            <person name="Klopp C."/>
            <person name="Biteau N."/>
            <person name="Fitton-Ouhabi V."/>
            <person name="Dementhon K."/>
            <person name="Accoceberry I."/>
            <person name="Sherman D.J."/>
            <person name="Noel T."/>
        </authorList>
    </citation>
    <scope>NUCLEOTIDE SEQUENCE [LARGE SCALE GENOMIC DNA]</scope>
    <source>
        <strain evidence="2 3">CBS 6936</strain>
    </source>
</reference>
<evidence type="ECO:0000313" key="2">
    <source>
        <dbReference type="EMBL" id="OVF07168.1"/>
    </source>
</evidence>
<dbReference type="EMBL" id="LYUB02000015">
    <property type="protein sequence ID" value="OVF07168.1"/>
    <property type="molecule type" value="Genomic_DNA"/>
</dbReference>
<evidence type="ECO:0000256" key="1">
    <source>
        <dbReference type="SAM" id="MobiDB-lite"/>
    </source>
</evidence>
<accession>A0AA91PY87</accession>
<dbReference type="Proteomes" id="UP000195602">
    <property type="component" value="Unassembled WGS sequence"/>
</dbReference>
<feature type="compositionally biased region" description="Basic and acidic residues" evidence="1">
    <location>
        <begin position="37"/>
        <end position="51"/>
    </location>
</feature>
<organism evidence="2 3">
    <name type="scientific">Clavispora lusitaniae</name>
    <name type="common">Candida lusitaniae</name>
    <dbReference type="NCBI Taxonomy" id="36911"/>
    <lineage>
        <taxon>Eukaryota</taxon>
        <taxon>Fungi</taxon>
        <taxon>Dikarya</taxon>
        <taxon>Ascomycota</taxon>
        <taxon>Saccharomycotina</taxon>
        <taxon>Pichiomycetes</taxon>
        <taxon>Metschnikowiaceae</taxon>
        <taxon>Clavispora</taxon>
    </lineage>
</organism>
<protein>
    <submittedName>
        <fullName evidence="2">Uncharacterized protein</fullName>
    </submittedName>
</protein>
<comment type="caution">
    <text evidence="2">The sequence shown here is derived from an EMBL/GenBank/DDBJ whole genome shotgun (WGS) entry which is preliminary data.</text>
</comment>
<proteinExistence type="predicted"/>
<gene>
    <name evidence="2" type="ORF">A9F13_15g01518</name>
</gene>
<name>A0AA91PY87_CLALS</name>
<evidence type="ECO:0000313" key="3">
    <source>
        <dbReference type="Proteomes" id="UP000195602"/>
    </source>
</evidence>